<dbReference type="eggNOG" id="KOG0045">
    <property type="taxonomic scope" value="Eukaryota"/>
</dbReference>
<dbReference type="SUPFAM" id="SSF54001">
    <property type="entry name" value="Cysteine proteinases"/>
    <property type="match status" value="1"/>
</dbReference>
<evidence type="ECO:0000259" key="7">
    <source>
        <dbReference type="PROSITE" id="PS50203"/>
    </source>
</evidence>
<dbReference type="RefSeq" id="XP_002499495.1">
    <property type="nucleotide sequence ID" value="XM_002499449.1"/>
</dbReference>
<dbReference type="SMART" id="SM00230">
    <property type="entry name" value="CysPc"/>
    <property type="match status" value="1"/>
</dbReference>
<dbReference type="EMBL" id="CP001323">
    <property type="protein sequence ID" value="ACO60753.1"/>
    <property type="molecule type" value="Genomic_DNA"/>
</dbReference>
<feature type="domain" description="Calpain catalytic" evidence="7">
    <location>
        <begin position="182"/>
        <end position="503"/>
    </location>
</feature>
<evidence type="ECO:0000256" key="6">
    <source>
        <dbReference type="PROSITE-ProRule" id="PRU00239"/>
    </source>
</evidence>
<feature type="active site" evidence="5 6">
    <location>
        <position position="421"/>
    </location>
</feature>
<dbReference type="PANTHER" id="PTHR10183">
    <property type="entry name" value="CALPAIN"/>
    <property type="match status" value="1"/>
</dbReference>
<dbReference type="PROSITE" id="PS50203">
    <property type="entry name" value="CALPAIN_CAT"/>
    <property type="match status" value="1"/>
</dbReference>
<keyword evidence="2 6" id="KW-0645">Protease</keyword>
<sequence>MGPCLSVQKNRNVAYHSARSMKNAANNPPKDIERNLVQLFEKADKSKFRFDEVISGGSYSYQKSGEKTEVEGLISDGIAEFKANPGKYVAISYQTSMADWPEDQQKYTLYMRKGWQGLKPKEADDGWQTWIVSSYECLPKIDLGSAADTHTDGMNYEGRKLHDPVNNPPLQPGRGMGCADIPGLKIIGDVDPNDVHQGQVGNCWLLSAISALAEFDGAVHKLFANTPGGIEDMPREGPNEYHVTLYDLSTWEPVDVVVDERLAANAQNPGKLLGAAPSDDGELWVCYLEKAFAVHCGGWDEINGGQCTHAWSILTGCKETYEIRAAGDGTYQCLGKYNPNEDKWEAQANSIKKSFPGLWPMKWPDVGVEYGVVDGEKFHNVSADDLFKKIAAWDANNYIIGAGTGGSGDDTRDTDGIVDGHAYTVLRAHEDVAGSGFDMVQVRNPHGHGELENGYWDDDGPGWDEHPGVKKALRPVQRDDGIFWMSKEEFFKYFGSIYLCAKDMSEFLRD</sequence>
<dbReference type="PRINTS" id="PR00704">
    <property type="entry name" value="CALPAIN"/>
</dbReference>
<evidence type="ECO:0000313" key="9">
    <source>
        <dbReference type="Proteomes" id="UP000002009"/>
    </source>
</evidence>
<dbReference type="GO" id="GO:0004198">
    <property type="term" value="F:calcium-dependent cysteine-type endopeptidase activity"/>
    <property type="evidence" value="ECO:0007669"/>
    <property type="project" value="InterPro"/>
</dbReference>
<feature type="active site" evidence="5 6">
    <location>
        <position position="444"/>
    </location>
</feature>
<dbReference type="InterPro" id="IPR000169">
    <property type="entry name" value="Pept_cys_AS"/>
</dbReference>
<dbReference type="PANTHER" id="PTHR10183:SF379">
    <property type="entry name" value="CALPAIN-5"/>
    <property type="match status" value="1"/>
</dbReference>
<keyword evidence="4 6" id="KW-0788">Thiol protease</keyword>
<dbReference type="AlphaFoldDB" id="C1E045"/>
<evidence type="ECO:0000313" key="8">
    <source>
        <dbReference type="EMBL" id="ACO60753.1"/>
    </source>
</evidence>
<gene>
    <name evidence="8" type="ORF">MICPUN_99045</name>
</gene>
<dbReference type="OrthoDB" id="424753at2759"/>
<accession>C1E045</accession>
<evidence type="ECO:0000256" key="5">
    <source>
        <dbReference type="PIRSR" id="PIRSR622684-1"/>
    </source>
</evidence>
<reference evidence="8 9" key="1">
    <citation type="journal article" date="2009" name="Science">
        <title>Green evolution and dynamic adaptations revealed by genomes of the marine picoeukaryotes Micromonas.</title>
        <authorList>
            <person name="Worden A.Z."/>
            <person name="Lee J.H."/>
            <person name="Mock T."/>
            <person name="Rouze P."/>
            <person name="Simmons M.P."/>
            <person name="Aerts A.L."/>
            <person name="Allen A.E."/>
            <person name="Cuvelier M.L."/>
            <person name="Derelle E."/>
            <person name="Everett M.V."/>
            <person name="Foulon E."/>
            <person name="Grimwood J."/>
            <person name="Gundlach H."/>
            <person name="Henrissat B."/>
            <person name="Napoli C."/>
            <person name="McDonald S.M."/>
            <person name="Parker M.S."/>
            <person name="Rombauts S."/>
            <person name="Salamov A."/>
            <person name="Von Dassow P."/>
            <person name="Badger J.H."/>
            <person name="Coutinho P.M."/>
            <person name="Demir E."/>
            <person name="Dubchak I."/>
            <person name="Gentemann C."/>
            <person name="Eikrem W."/>
            <person name="Gready J.E."/>
            <person name="John U."/>
            <person name="Lanier W."/>
            <person name="Lindquist E.A."/>
            <person name="Lucas S."/>
            <person name="Mayer K.F."/>
            <person name="Moreau H."/>
            <person name="Not F."/>
            <person name="Otillar R."/>
            <person name="Panaud O."/>
            <person name="Pangilinan J."/>
            <person name="Paulsen I."/>
            <person name="Piegu B."/>
            <person name="Poliakov A."/>
            <person name="Robbens S."/>
            <person name="Schmutz J."/>
            <person name="Toulza E."/>
            <person name="Wyss T."/>
            <person name="Zelensky A."/>
            <person name="Zhou K."/>
            <person name="Armbrust E.V."/>
            <person name="Bhattacharya D."/>
            <person name="Goodenough U.W."/>
            <person name="Van de Peer Y."/>
            <person name="Grigoriev I.V."/>
        </authorList>
    </citation>
    <scope>NUCLEOTIDE SEQUENCE [LARGE SCALE GENOMIC DNA]</scope>
    <source>
        <strain evidence="9">RCC299 / NOUM17</strain>
    </source>
</reference>
<organism evidence="8 9">
    <name type="scientific">Micromonas commoda (strain RCC299 / NOUM17 / CCMP2709)</name>
    <name type="common">Picoplanktonic green alga</name>
    <dbReference type="NCBI Taxonomy" id="296587"/>
    <lineage>
        <taxon>Eukaryota</taxon>
        <taxon>Viridiplantae</taxon>
        <taxon>Chlorophyta</taxon>
        <taxon>Mamiellophyceae</taxon>
        <taxon>Mamiellales</taxon>
        <taxon>Mamiellaceae</taxon>
        <taxon>Micromonas</taxon>
    </lineage>
</organism>
<name>C1E045_MICCC</name>
<protein>
    <recommendedName>
        <fullName evidence="7">Calpain catalytic domain-containing protein</fullName>
    </recommendedName>
</protein>
<keyword evidence="3 6" id="KW-0378">Hydrolase</keyword>
<feature type="active site" evidence="5 6">
    <location>
        <position position="203"/>
    </location>
</feature>
<evidence type="ECO:0000256" key="3">
    <source>
        <dbReference type="ARBA" id="ARBA00022801"/>
    </source>
</evidence>
<dbReference type="Proteomes" id="UP000002009">
    <property type="component" value="Chromosome 2"/>
</dbReference>
<dbReference type="InterPro" id="IPR038765">
    <property type="entry name" value="Papain-like_cys_pep_sf"/>
</dbReference>
<dbReference type="KEGG" id="mis:MICPUN_99045"/>
<dbReference type="GO" id="GO:0006508">
    <property type="term" value="P:proteolysis"/>
    <property type="evidence" value="ECO:0007669"/>
    <property type="project" value="UniProtKB-KW"/>
</dbReference>
<dbReference type="Pfam" id="PF00648">
    <property type="entry name" value="Peptidase_C2"/>
    <property type="match status" value="1"/>
</dbReference>
<proteinExistence type="inferred from homology"/>
<dbReference type="Gene3D" id="3.90.70.10">
    <property type="entry name" value="Cysteine proteinases"/>
    <property type="match status" value="1"/>
</dbReference>
<keyword evidence="9" id="KW-1185">Reference proteome</keyword>
<dbReference type="InterPro" id="IPR022684">
    <property type="entry name" value="Calpain_cysteine_protease"/>
</dbReference>
<dbReference type="GeneID" id="8241174"/>
<dbReference type="PROSITE" id="PS00139">
    <property type="entry name" value="THIOL_PROTEASE_CYS"/>
    <property type="match status" value="1"/>
</dbReference>
<evidence type="ECO:0000256" key="1">
    <source>
        <dbReference type="ARBA" id="ARBA00007623"/>
    </source>
</evidence>
<comment type="similarity">
    <text evidence="1">Belongs to the peptidase C2 family.</text>
</comment>
<dbReference type="InterPro" id="IPR001300">
    <property type="entry name" value="Peptidase_C2_calpain_cat"/>
</dbReference>
<dbReference type="OMA" id="THAWSIL"/>
<evidence type="ECO:0000256" key="4">
    <source>
        <dbReference type="ARBA" id="ARBA00022807"/>
    </source>
</evidence>
<evidence type="ECO:0000256" key="2">
    <source>
        <dbReference type="ARBA" id="ARBA00022670"/>
    </source>
</evidence>
<dbReference type="InParanoid" id="C1E045"/>